<evidence type="ECO:0000313" key="5">
    <source>
        <dbReference type="EMBL" id="AWT27320.1"/>
    </source>
</evidence>
<reference evidence="6" key="1">
    <citation type="submission" date="2017-11" db="EMBL/GenBank/DDBJ databases">
        <title>Otitis media/interna in a cat caused by the recently described species Corynebacterium provencense.</title>
        <authorList>
            <person name="Kittl S."/>
            <person name="Brodard I."/>
            <person name="Rychener L."/>
            <person name="Jores J."/>
            <person name="Roosje P."/>
            <person name="Gobeli Brawand S."/>
        </authorList>
    </citation>
    <scope>NUCLEOTIDE SEQUENCE [LARGE SCALE GENOMIC DNA]</scope>
    <source>
        <strain evidence="6">17KM38</strain>
    </source>
</reference>
<keyword evidence="5" id="KW-0413">Isomerase</keyword>
<dbReference type="SUPFAM" id="SSF55120">
    <property type="entry name" value="Pseudouridine synthase"/>
    <property type="match status" value="1"/>
</dbReference>
<dbReference type="InterPro" id="IPR006145">
    <property type="entry name" value="PsdUridine_synth_RsuA/RluA"/>
</dbReference>
<dbReference type="RefSeq" id="WP_349644092.1">
    <property type="nucleotide sequence ID" value="NZ_CP024988.1"/>
</dbReference>
<dbReference type="EMBL" id="CP024988">
    <property type="protein sequence ID" value="AWT27320.1"/>
    <property type="molecule type" value="Genomic_DNA"/>
</dbReference>
<keyword evidence="6" id="KW-1185">Reference proteome</keyword>
<evidence type="ECO:0000256" key="3">
    <source>
        <dbReference type="ARBA" id="ARBA00033164"/>
    </source>
</evidence>
<evidence type="ECO:0000313" key="6">
    <source>
        <dbReference type="Proteomes" id="UP000247696"/>
    </source>
</evidence>
<dbReference type="GO" id="GO:0003723">
    <property type="term" value="F:RNA binding"/>
    <property type="evidence" value="ECO:0007669"/>
    <property type="project" value="InterPro"/>
</dbReference>
<gene>
    <name evidence="5" type="primary">rluC</name>
    <name evidence="5" type="ORF">Csp1_25720</name>
</gene>
<dbReference type="GO" id="GO:0009982">
    <property type="term" value="F:pseudouridine synthase activity"/>
    <property type="evidence" value="ECO:0007669"/>
    <property type="project" value="InterPro"/>
</dbReference>
<comment type="catalytic activity">
    <reaction evidence="1">
        <text>a uridine in RNA = a pseudouridine in RNA</text>
        <dbReference type="Rhea" id="RHEA:48348"/>
        <dbReference type="Rhea" id="RHEA-COMP:12068"/>
        <dbReference type="Rhea" id="RHEA-COMP:12069"/>
        <dbReference type="ChEBI" id="CHEBI:65314"/>
        <dbReference type="ChEBI" id="CHEBI:65315"/>
    </reaction>
</comment>
<dbReference type="PANTHER" id="PTHR21600">
    <property type="entry name" value="MITOCHONDRIAL RNA PSEUDOURIDINE SYNTHASE"/>
    <property type="match status" value="1"/>
</dbReference>
<dbReference type="GO" id="GO:0140098">
    <property type="term" value="F:catalytic activity, acting on RNA"/>
    <property type="evidence" value="ECO:0007669"/>
    <property type="project" value="UniProtKB-ARBA"/>
</dbReference>
<dbReference type="KEGG" id="cpre:Csp1_25720"/>
<dbReference type="PANTHER" id="PTHR21600:SF84">
    <property type="entry name" value="PSEUDOURIDINE SYNTHASE RSUA_RLUA-LIKE DOMAIN-CONTAINING PROTEIN"/>
    <property type="match status" value="1"/>
</dbReference>
<proteinExistence type="predicted"/>
<dbReference type="InterPro" id="IPR050188">
    <property type="entry name" value="RluA_PseudoU_synthase"/>
</dbReference>
<organism evidence="5 6">
    <name type="scientific">Corynebacterium provencense</name>
    <dbReference type="NCBI Taxonomy" id="1737425"/>
    <lineage>
        <taxon>Bacteria</taxon>
        <taxon>Bacillati</taxon>
        <taxon>Actinomycetota</taxon>
        <taxon>Actinomycetes</taxon>
        <taxon>Mycobacteriales</taxon>
        <taxon>Corynebacteriaceae</taxon>
        <taxon>Corynebacterium</taxon>
    </lineage>
</organism>
<sequence>MYRDEHILVADKPPFMSTLPRGQHITQTAVVRARRQFGINDLSPVHRLDRLTRGVLLFTVHRGSRAAYQQLFERRMVSKTYEAVTPVPTGWQGTDFSSPGGSLTVPAGALHFASPEQVLDVPGEEHPWELSHLLVKERGRLATYIQPGTPNSLTRVTGVRFSSSGDRLVWTLKPATGKTHQLRVNMRLFAAPIVNDPIYSVVSDDALYNPDAELPYVPSVDEEDFDRPMGLTARELAFTDPYTGESRRFISSYGN</sequence>
<dbReference type="STRING" id="1737425.GCA_900049755_01321"/>
<dbReference type="InterPro" id="IPR020103">
    <property type="entry name" value="PsdUridine_synth_cat_dom_sf"/>
</dbReference>
<evidence type="ECO:0000256" key="2">
    <source>
        <dbReference type="ARBA" id="ARBA00031870"/>
    </source>
</evidence>
<name>A0A2Z3YWI1_9CORY</name>
<evidence type="ECO:0000256" key="1">
    <source>
        <dbReference type="ARBA" id="ARBA00000073"/>
    </source>
</evidence>
<dbReference type="GO" id="GO:0000455">
    <property type="term" value="P:enzyme-directed rRNA pseudouridine synthesis"/>
    <property type="evidence" value="ECO:0007669"/>
    <property type="project" value="TreeGrafter"/>
</dbReference>
<dbReference type="Proteomes" id="UP000247696">
    <property type="component" value="Chromosome"/>
</dbReference>
<feature type="domain" description="Pseudouridine synthase RsuA/RluA-like" evidence="4">
    <location>
        <begin position="6"/>
        <end position="186"/>
    </location>
</feature>
<dbReference type="Pfam" id="PF00849">
    <property type="entry name" value="PseudoU_synth_2"/>
    <property type="match status" value="1"/>
</dbReference>
<protein>
    <recommendedName>
        <fullName evidence="2">RNA pseudouridylate synthase</fullName>
    </recommendedName>
    <alternativeName>
        <fullName evidence="3">RNA-uridine isomerase</fullName>
    </alternativeName>
</protein>
<accession>A0A2Z3YWI1</accession>
<dbReference type="Gene3D" id="3.30.2350.10">
    <property type="entry name" value="Pseudouridine synthase"/>
    <property type="match status" value="1"/>
</dbReference>
<dbReference type="AlphaFoldDB" id="A0A2Z3YWI1"/>
<evidence type="ECO:0000259" key="4">
    <source>
        <dbReference type="Pfam" id="PF00849"/>
    </source>
</evidence>